<evidence type="ECO:0000313" key="7">
    <source>
        <dbReference type="EMBL" id="CAB4857449.1"/>
    </source>
</evidence>
<protein>
    <submittedName>
        <fullName evidence="7">Unannotated protein</fullName>
    </submittedName>
</protein>
<evidence type="ECO:0000256" key="2">
    <source>
        <dbReference type="ARBA" id="ARBA00022490"/>
    </source>
</evidence>
<dbReference type="GO" id="GO:0070475">
    <property type="term" value="P:rRNA base methylation"/>
    <property type="evidence" value="ECO:0007669"/>
    <property type="project" value="TreeGrafter"/>
</dbReference>
<dbReference type="GO" id="GO:0071424">
    <property type="term" value="F:rRNA (cytosine-N4-)-methyltransferase activity"/>
    <property type="evidence" value="ECO:0007669"/>
    <property type="project" value="TreeGrafter"/>
</dbReference>
<evidence type="ECO:0000256" key="1">
    <source>
        <dbReference type="ARBA" id="ARBA00010396"/>
    </source>
</evidence>
<accession>A0A6J7CMS4</accession>
<dbReference type="FunFam" id="1.10.150.170:FF:000001">
    <property type="entry name" value="Ribosomal RNA small subunit methyltransferase H"/>
    <property type="match status" value="1"/>
</dbReference>
<dbReference type="Gene3D" id="3.40.50.150">
    <property type="entry name" value="Vaccinia Virus protein VP39"/>
    <property type="match status" value="1"/>
</dbReference>
<reference evidence="7" key="1">
    <citation type="submission" date="2020-05" db="EMBL/GenBank/DDBJ databases">
        <authorList>
            <person name="Chiriac C."/>
            <person name="Salcher M."/>
            <person name="Ghai R."/>
            <person name="Kavagutti S V."/>
        </authorList>
    </citation>
    <scope>NUCLEOTIDE SEQUENCE</scope>
</reference>
<evidence type="ECO:0000256" key="4">
    <source>
        <dbReference type="ARBA" id="ARBA00022603"/>
    </source>
</evidence>
<gene>
    <name evidence="7" type="ORF">UFOPK3401_00062</name>
</gene>
<evidence type="ECO:0000256" key="5">
    <source>
        <dbReference type="ARBA" id="ARBA00022679"/>
    </source>
</evidence>
<name>A0A6J7CMS4_9ZZZZ</name>
<dbReference type="AlphaFoldDB" id="A0A6J7CMS4"/>
<keyword evidence="5" id="KW-0808">Transferase</keyword>
<organism evidence="7">
    <name type="scientific">freshwater metagenome</name>
    <dbReference type="NCBI Taxonomy" id="449393"/>
    <lineage>
        <taxon>unclassified sequences</taxon>
        <taxon>metagenomes</taxon>
        <taxon>ecological metagenomes</taxon>
    </lineage>
</organism>
<sequence length="320" mass="34661">MSAVHNFTHEPVLLKRCLALLAPALEADDAVAVDATLGLGGHSEAILQSFPQVHLVGLDRDPVALEISRKRLAPFAERTTLVHAVYDQLPQVLADLGIAHVHGILFDLGVSSMQLDDVDRGFAYSQDAPLDMRMDNTQSLTAEEVVNTYSAGDLAKVLRDYGDERFAKRIADRIVTERDREPFTSTARLAEVVRSSIPAAARRTGGHPAKRSFQALRIEVNGELAALEAAIPAAIDALAVNGRIVVMSYQSLEDHIVKSALVERAKSTSPRGLPVELPGHGPELTMLTRKAEVASDEELARNPRSAPARLRAAQRIRVAA</sequence>
<dbReference type="InterPro" id="IPR029063">
    <property type="entry name" value="SAM-dependent_MTases_sf"/>
</dbReference>
<dbReference type="PANTHER" id="PTHR11265:SF0">
    <property type="entry name" value="12S RRNA N4-METHYLCYTIDINE METHYLTRANSFERASE"/>
    <property type="match status" value="1"/>
</dbReference>
<proteinExistence type="inferred from homology"/>
<comment type="similarity">
    <text evidence="1">Belongs to the methyltransferase superfamily. RsmH family.</text>
</comment>
<dbReference type="PIRSF" id="PIRSF004486">
    <property type="entry name" value="MraW"/>
    <property type="match status" value="1"/>
</dbReference>
<dbReference type="HAMAP" id="MF_01007">
    <property type="entry name" value="16SrRNA_methyltr_H"/>
    <property type="match status" value="1"/>
</dbReference>
<keyword evidence="2" id="KW-0963">Cytoplasm</keyword>
<dbReference type="SUPFAM" id="SSF81799">
    <property type="entry name" value="Putative methyltransferase TM0872, insert domain"/>
    <property type="match status" value="1"/>
</dbReference>
<dbReference type="InterPro" id="IPR023397">
    <property type="entry name" value="SAM-dep_MeTrfase_MraW_recog"/>
</dbReference>
<dbReference type="EMBL" id="CAFBLM010000001">
    <property type="protein sequence ID" value="CAB4857449.1"/>
    <property type="molecule type" value="Genomic_DNA"/>
</dbReference>
<dbReference type="GO" id="GO:0005737">
    <property type="term" value="C:cytoplasm"/>
    <property type="evidence" value="ECO:0007669"/>
    <property type="project" value="TreeGrafter"/>
</dbReference>
<keyword evidence="6" id="KW-0949">S-adenosyl-L-methionine</keyword>
<dbReference type="PANTHER" id="PTHR11265">
    <property type="entry name" value="S-ADENOSYL-METHYLTRANSFERASE MRAW"/>
    <property type="match status" value="1"/>
</dbReference>
<evidence type="ECO:0000256" key="3">
    <source>
        <dbReference type="ARBA" id="ARBA00022552"/>
    </source>
</evidence>
<evidence type="ECO:0000256" key="6">
    <source>
        <dbReference type="ARBA" id="ARBA00022691"/>
    </source>
</evidence>
<dbReference type="SUPFAM" id="SSF53335">
    <property type="entry name" value="S-adenosyl-L-methionine-dependent methyltransferases"/>
    <property type="match status" value="1"/>
</dbReference>
<dbReference type="Pfam" id="PF01795">
    <property type="entry name" value="Methyltransf_5"/>
    <property type="match status" value="1"/>
</dbReference>
<dbReference type="NCBIfam" id="TIGR00006">
    <property type="entry name" value="16S rRNA (cytosine(1402)-N(4))-methyltransferase RsmH"/>
    <property type="match status" value="1"/>
</dbReference>
<dbReference type="InterPro" id="IPR002903">
    <property type="entry name" value="RsmH"/>
</dbReference>
<keyword evidence="4" id="KW-0489">Methyltransferase</keyword>
<keyword evidence="3" id="KW-0698">rRNA processing</keyword>
<dbReference type="Gene3D" id="1.10.150.170">
    <property type="entry name" value="Putative methyltransferase TM0872, insert domain"/>
    <property type="match status" value="1"/>
</dbReference>